<comment type="caution">
    <text evidence="9">The sequence shown here is derived from an EMBL/GenBank/DDBJ whole genome shotgun (WGS) entry which is preliminary data.</text>
</comment>
<name>A0ABT9HM20_9SPHN</name>
<dbReference type="InterPro" id="IPR007353">
    <property type="entry name" value="DUF421"/>
</dbReference>
<organism evidence="9 10">
    <name type="scientific">Qipengyuania profundimaris</name>
    <dbReference type="NCBI Taxonomy" id="3067652"/>
    <lineage>
        <taxon>Bacteria</taxon>
        <taxon>Pseudomonadati</taxon>
        <taxon>Pseudomonadota</taxon>
        <taxon>Alphaproteobacteria</taxon>
        <taxon>Sphingomonadales</taxon>
        <taxon>Erythrobacteraceae</taxon>
        <taxon>Qipengyuania</taxon>
    </lineage>
</organism>
<dbReference type="RefSeq" id="WP_305931632.1">
    <property type="nucleotide sequence ID" value="NZ_JAVAIM010000001.1"/>
</dbReference>
<comment type="subcellular location">
    <subcellularLocation>
        <location evidence="1">Cell membrane</location>
        <topology evidence="1">Multi-pass membrane protein</topology>
    </subcellularLocation>
</comment>
<dbReference type="InterPro" id="IPR023090">
    <property type="entry name" value="UPF0702_alpha/beta_dom_sf"/>
</dbReference>
<dbReference type="Pfam" id="PF04239">
    <property type="entry name" value="DUF421"/>
    <property type="match status" value="1"/>
</dbReference>
<keyword evidence="3" id="KW-1003">Cell membrane</keyword>
<keyword evidence="5 7" id="KW-1133">Transmembrane helix</keyword>
<gene>
    <name evidence="9" type="ORF">Q9K02_03450</name>
</gene>
<feature type="domain" description="YetF C-terminal" evidence="8">
    <location>
        <begin position="90"/>
        <end position="158"/>
    </location>
</feature>
<dbReference type="Proteomes" id="UP001240639">
    <property type="component" value="Unassembled WGS sequence"/>
</dbReference>
<evidence type="ECO:0000256" key="5">
    <source>
        <dbReference type="ARBA" id="ARBA00022989"/>
    </source>
</evidence>
<evidence type="ECO:0000313" key="9">
    <source>
        <dbReference type="EMBL" id="MDP4574193.1"/>
    </source>
</evidence>
<reference evidence="9 10" key="1">
    <citation type="submission" date="2023-08" db="EMBL/GenBank/DDBJ databases">
        <title>genomic of G39.</title>
        <authorList>
            <person name="Wang Y."/>
        </authorList>
    </citation>
    <scope>NUCLEOTIDE SEQUENCE [LARGE SCALE GENOMIC DNA]</scope>
    <source>
        <strain evidence="9 10">G39</strain>
    </source>
</reference>
<evidence type="ECO:0000313" key="10">
    <source>
        <dbReference type="Proteomes" id="UP001240639"/>
    </source>
</evidence>
<feature type="transmembrane region" description="Helical" evidence="7">
    <location>
        <begin position="6"/>
        <end position="29"/>
    </location>
</feature>
<accession>A0ABT9HM20</accession>
<feature type="transmembrane region" description="Helical" evidence="7">
    <location>
        <begin position="41"/>
        <end position="60"/>
    </location>
</feature>
<evidence type="ECO:0000256" key="7">
    <source>
        <dbReference type="SAM" id="Phobius"/>
    </source>
</evidence>
<evidence type="ECO:0000256" key="1">
    <source>
        <dbReference type="ARBA" id="ARBA00004651"/>
    </source>
</evidence>
<dbReference type="Gene3D" id="3.30.240.20">
    <property type="entry name" value="bsu07140 like domains"/>
    <property type="match status" value="1"/>
</dbReference>
<dbReference type="PANTHER" id="PTHR34582:SF6">
    <property type="entry name" value="UPF0702 TRANSMEMBRANE PROTEIN YCAP"/>
    <property type="match status" value="1"/>
</dbReference>
<keyword evidence="10" id="KW-1185">Reference proteome</keyword>
<dbReference type="PANTHER" id="PTHR34582">
    <property type="entry name" value="UPF0702 TRANSMEMBRANE PROTEIN YCAP"/>
    <property type="match status" value="1"/>
</dbReference>
<sequence>MFFEETWLDIATRAVVLSLIGIIWVTLVIRMIGLRSLSKMTNFDFVVTVASGSLLAGAVQASEWPAFVQTLAALAALFGLQFIIAKLRQQSENFEQAIQNGPIFLMWEGKFIDNALETSRVAKDDIIAKLREANVLDMGQVRAVVLETTGDISVLHGDHLDDDLVDGIDRP</sequence>
<comment type="similarity">
    <text evidence="2">Belongs to the UPF0702 family.</text>
</comment>
<evidence type="ECO:0000259" key="8">
    <source>
        <dbReference type="Pfam" id="PF04239"/>
    </source>
</evidence>
<evidence type="ECO:0000256" key="6">
    <source>
        <dbReference type="ARBA" id="ARBA00023136"/>
    </source>
</evidence>
<keyword evidence="4 7" id="KW-0812">Transmembrane</keyword>
<keyword evidence="6 7" id="KW-0472">Membrane</keyword>
<evidence type="ECO:0000256" key="3">
    <source>
        <dbReference type="ARBA" id="ARBA00022475"/>
    </source>
</evidence>
<evidence type="ECO:0000256" key="4">
    <source>
        <dbReference type="ARBA" id="ARBA00022692"/>
    </source>
</evidence>
<protein>
    <submittedName>
        <fullName evidence="9">DUF421 domain-containing protein</fullName>
    </submittedName>
</protein>
<proteinExistence type="inferred from homology"/>
<dbReference type="EMBL" id="JAVAIM010000001">
    <property type="protein sequence ID" value="MDP4574193.1"/>
    <property type="molecule type" value="Genomic_DNA"/>
</dbReference>
<evidence type="ECO:0000256" key="2">
    <source>
        <dbReference type="ARBA" id="ARBA00006448"/>
    </source>
</evidence>
<feature type="transmembrane region" description="Helical" evidence="7">
    <location>
        <begin position="66"/>
        <end position="85"/>
    </location>
</feature>